<dbReference type="Proteomes" id="UP000001784">
    <property type="component" value="Chromosome"/>
</dbReference>
<dbReference type="HOGENOM" id="CLU_1989045_0_0_7"/>
<dbReference type="Pfam" id="PF00903">
    <property type="entry name" value="Glyoxalase"/>
    <property type="match status" value="1"/>
</dbReference>
<dbReference type="EMBL" id="CP000478">
    <property type="protein sequence ID" value="ABK18611.1"/>
    <property type="molecule type" value="Genomic_DNA"/>
</dbReference>
<keyword evidence="3" id="KW-1185">Reference proteome</keyword>
<dbReference type="InParanoid" id="A0LMF9"/>
<keyword evidence="2" id="KW-0560">Oxidoreductase</keyword>
<dbReference type="Gene3D" id="3.10.180.10">
    <property type="entry name" value="2,3-Dihydroxybiphenyl 1,2-Dioxygenase, domain 1"/>
    <property type="match status" value="1"/>
</dbReference>
<gene>
    <name evidence="2" type="ordered locus">Sfum_2936</name>
</gene>
<dbReference type="InterPro" id="IPR004360">
    <property type="entry name" value="Glyas_Fos-R_dOase_dom"/>
</dbReference>
<feature type="domain" description="VOC" evidence="1">
    <location>
        <begin position="1"/>
        <end position="119"/>
    </location>
</feature>
<protein>
    <submittedName>
        <fullName evidence="2">Glyoxalase/bleomycin resistance protein/dioxygenase</fullName>
    </submittedName>
</protein>
<accession>A0LMF9</accession>
<dbReference type="RefSeq" id="WP_011699775.1">
    <property type="nucleotide sequence ID" value="NC_008554.1"/>
</dbReference>
<keyword evidence="2" id="KW-0223">Dioxygenase</keyword>
<proteinExistence type="predicted"/>
<dbReference type="InterPro" id="IPR037523">
    <property type="entry name" value="VOC_core"/>
</dbReference>
<dbReference type="GO" id="GO:0051213">
    <property type="term" value="F:dioxygenase activity"/>
    <property type="evidence" value="ECO:0007669"/>
    <property type="project" value="UniProtKB-KW"/>
</dbReference>
<dbReference type="InterPro" id="IPR029068">
    <property type="entry name" value="Glyas_Bleomycin-R_OHBP_Dase"/>
</dbReference>
<dbReference type="KEGG" id="sfu:Sfum_2936"/>
<dbReference type="eggNOG" id="COG0346">
    <property type="taxonomic scope" value="Bacteria"/>
</dbReference>
<dbReference type="STRING" id="335543.Sfum_2936"/>
<sequence>MQDHLMTTNTILYCKEWEKTVGFYRDRLRLPVLFSTDWFVEFRLNAVSRLSIADEKRSSVKSCGGEGVTLALEVDDIETVWERSESAGLKPTAVRKHPWDARVFHLFDPEGHRMEIWQSSKHGAAQGPGTKQRDTAQ</sequence>
<dbReference type="OrthoDB" id="9791602at2"/>
<dbReference type="PROSITE" id="PS51819">
    <property type="entry name" value="VOC"/>
    <property type="match status" value="1"/>
</dbReference>
<dbReference type="AlphaFoldDB" id="A0LMF9"/>
<name>A0LMF9_SYNFM</name>
<reference evidence="2 3" key="1">
    <citation type="submission" date="2006-10" db="EMBL/GenBank/DDBJ databases">
        <title>Complete sequence of Syntrophobacter fumaroxidans MPOB.</title>
        <authorList>
            <consortium name="US DOE Joint Genome Institute"/>
            <person name="Copeland A."/>
            <person name="Lucas S."/>
            <person name="Lapidus A."/>
            <person name="Barry K."/>
            <person name="Detter J.C."/>
            <person name="Glavina del Rio T."/>
            <person name="Hammon N."/>
            <person name="Israni S."/>
            <person name="Pitluck S."/>
            <person name="Goltsman E.G."/>
            <person name="Martinez M."/>
            <person name="Schmutz J."/>
            <person name="Larimer F."/>
            <person name="Land M."/>
            <person name="Hauser L."/>
            <person name="Kyrpides N."/>
            <person name="Kim E."/>
            <person name="Boone D.R."/>
            <person name="Brockman F."/>
            <person name="Culley D."/>
            <person name="Ferry J."/>
            <person name="Gunsalus R."/>
            <person name="McInerney M.J."/>
            <person name="Morrison M."/>
            <person name="Plugge C."/>
            <person name="Rohlin L."/>
            <person name="Scholten J."/>
            <person name="Sieber J."/>
            <person name="Stams A.J.M."/>
            <person name="Worm P."/>
            <person name="Henstra A.M."/>
            <person name="Richardson P."/>
        </authorList>
    </citation>
    <scope>NUCLEOTIDE SEQUENCE [LARGE SCALE GENOMIC DNA]</scope>
    <source>
        <strain evidence="3">DSM 10017 / MPOB</strain>
    </source>
</reference>
<organism evidence="2 3">
    <name type="scientific">Syntrophobacter fumaroxidans (strain DSM 10017 / MPOB)</name>
    <dbReference type="NCBI Taxonomy" id="335543"/>
    <lineage>
        <taxon>Bacteria</taxon>
        <taxon>Pseudomonadati</taxon>
        <taxon>Thermodesulfobacteriota</taxon>
        <taxon>Syntrophobacteria</taxon>
        <taxon>Syntrophobacterales</taxon>
        <taxon>Syntrophobacteraceae</taxon>
        <taxon>Syntrophobacter</taxon>
    </lineage>
</organism>
<evidence type="ECO:0000259" key="1">
    <source>
        <dbReference type="PROSITE" id="PS51819"/>
    </source>
</evidence>
<evidence type="ECO:0000313" key="3">
    <source>
        <dbReference type="Proteomes" id="UP000001784"/>
    </source>
</evidence>
<dbReference type="SUPFAM" id="SSF54593">
    <property type="entry name" value="Glyoxalase/Bleomycin resistance protein/Dihydroxybiphenyl dioxygenase"/>
    <property type="match status" value="1"/>
</dbReference>
<evidence type="ECO:0000313" key="2">
    <source>
        <dbReference type="EMBL" id="ABK18611.1"/>
    </source>
</evidence>